<proteinExistence type="predicted"/>
<organism evidence="3 4">
    <name type="scientific">Prymnesium parvum</name>
    <name type="common">Toxic golden alga</name>
    <dbReference type="NCBI Taxonomy" id="97485"/>
    <lineage>
        <taxon>Eukaryota</taxon>
        <taxon>Haptista</taxon>
        <taxon>Haptophyta</taxon>
        <taxon>Prymnesiophyceae</taxon>
        <taxon>Prymnesiales</taxon>
        <taxon>Prymnesiaceae</taxon>
        <taxon>Prymnesium</taxon>
    </lineage>
</organism>
<evidence type="ECO:0000256" key="1">
    <source>
        <dbReference type="SAM" id="MobiDB-lite"/>
    </source>
</evidence>
<reference evidence="3 4" key="1">
    <citation type="journal article" date="2024" name="Science">
        <title>Giant polyketide synthase enzymes in the biosynthesis of giant marine polyether toxins.</title>
        <authorList>
            <person name="Fallon T.R."/>
            <person name="Shende V.V."/>
            <person name="Wierzbicki I.H."/>
            <person name="Pendleton A.L."/>
            <person name="Watervoot N.F."/>
            <person name="Auber R.P."/>
            <person name="Gonzalez D.J."/>
            <person name="Wisecaver J.H."/>
            <person name="Moore B.S."/>
        </authorList>
    </citation>
    <scope>NUCLEOTIDE SEQUENCE [LARGE SCALE GENOMIC DNA]</scope>
    <source>
        <strain evidence="3 4">12B1</strain>
    </source>
</reference>
<protein>
    <recommendedName>
        <fullName evidence="2">Helicase ATP-binding domain-containing protein</fullName>
    </recommendedName>
</protein>
<feature type="region of interest" description="Disordered" evidence="1">
    <location>
        <begin position="874"/>
        <end position="951"/>
    </location>
</feature>
<dbReference type="Proteomes" id="UP001515480">
    <property type="component" value="Unassembled WGS sequence"/>
</dbReference>
<dbReference type="InterPro" id="IPR014001">
    <property type="entry name" value="Helicase_ATP-bd"/>
</dbReference>
<comment type="caution">
    <text evidence="3">The sequence shown here is derived from an EMBL/GenBank/DDBJ whole genome shotgun (WGS) entry which is preliminary data.</text>
</comment>
<feature type="domain" description="Helicase ATP-binding" evidence="2">
    <location>
        <begin position="260"/>
        <end position="487"/>
    </location>
</feature>
<dbReference type="CDD" id="cd18785">
    <property type="entry name" value="SF2_C"/>
    <property type="match status" value="1"/>
</dbReference>
<keyword evidence="4" id="KW-1185">Reference proteome</keyword>
<feature type="compositionally biased region" description="Polar residues" evidence="1">
    <location>
        <begin position="912"/>
        <end position="924"/>
    </location>
</feature>
<dbReference type="AlphaFoldDB" id="A0AB34JSP4"/>
<gene>
    <name evidence="3" type="ORF">AB1Y20_018594</name>
</gene>
<dbReference type="SUPFAM" id="SSF52540">
    <property type="entry name" value="P-loop containing nucleoside triphosphate hydrolases"/>
    <property type="match status" value="1"/>
</dbReference>
<dbReference type="EMBL" id="JBGBPQ010000005">
    <property type="protein sequence ID" value="KAL1523660.1"/>
    <property type="molecule type" value="Genomic_DNA"/>
</dbReference>
<evidence type="ECO:0000259" key="2">
    <source>
        <dbReference type="PROSITE" id="PS51192"/>
    </source>
</evidence>
<feature type="compositionally biased region" description="Acidic residues" evidence="1">
    <location>
        <begin position="932"/>
        <end position="942"/>
    </location>
</feature>
<dbReference type="SMART" id="SM00487">
    <property type="entry name" value="DEXDc"/>
    <property type="match status" value="1"/>
</dbReference>
<evidence type="ECO:0000313" key="4">
    <source>
        <dbReference type="Proteomes" id="UP001515480"/>
    </source>
</evidence>
<dbReference type="PROSITE" id="PS51192">
    <property type="entry name" value="HELICASE_ATP_BIND_1"/>
    <property type="match status" value="1"/>
</dbReference>
<dbReference type="InterPro" id="IPR027417">
    <property type="entry name" value="P-loop_NTPase"/>
</dbReference>
<evidence type="ECO:0000313" key="3">
    <source>
        <dbReference type="EMBL" id="KAL1523660.1"/>
    </source>
</evidence>
<feature type="region of interest" description="Disordered" evidence="1">
    <location>
        <begin position="535"/>
        <end position="558"/>
    </location>
</feature>
<sequence>MGSPARVAALLKKIEWIAHEFEQITDEACELSGVLQGEDAEPVDECAALLKAALGCVQRSTKMLGPREGGHRKRTQPSGQEVAAPTVLTLLQSSAGRQVLSTRDTFANIVDPEEKEARELAALRAQFAAGAAEDDEMGQVDWSASFDGGSDDEGGESPMGEYDEVTARRILEQMSISSLDQAQASVLVETWENRPGYVQQGTLGFNEFARGQMRLAGVPANHRVKPPEELAPPNWVDGIGDSDAKPRLQPYQETVAFLCRPQSLPNPRMLVVHRTGCGKTATMIQIADNYFFDRRPKILIFPTNAVCNSFYRELRNPRFPNRYSEYLKRGEFGDARKALELSCILRNGVVPSEFVNHPDLPSAPLRAFSYTMAGGAASCGARPNAVFKCPDGYAGSYPEAVPRMGGYDDFICSGNPFSNKIVLMDEVHNLVCPSAEILRNPKRMLMLQRLRQLLRTAENSVVIGLSGTPLSDQPGETSALLGLIKGRRAKDMSDEGFISYYMDTPLSVFPRLTPEGVLRSLPMCALRHVPLRNFQPDPADRRRRDREGNRRQYESKVNDELSRRASIATVICSSPACFSAVHDVRLILSPYRLSKLEAGSDEAGDMQLSLRSADAIKLSCISRFCAVAQTFAYAGREDVARTVHGEAGRLLKREMSQVEYGSSMQLKRARGFASKLARIVEDVAQAPRYRTLVLVHRYAGYKLLLRMAAKRLGYDAVCGYPAAKTAAERNDPALARLLGPAHDEFSGRELCQCALCTFNRGSSGAPWLMIADAKECGEGVSFFGVRRLLLADVPSTAEEFVQRIGRAVRFLGHAHLPDTERHVEMRLYVATCKGDESTADEILVERLRGNLHTYEPELRKLQEKAVDATMWAMSEEDENQEPRGPEQNGDDGMSEGHRMDSEFEESSALAGTKTNFTASTSVLTNPLVVEEALSESEDEDNLAAEAAQVKK</sequence>
<dbReference type="Gene3D" id="3.40.50.300">
    <property type="entry name" value="P-loop containing nucleotide triphosphate hydrolases"/>
    <property type="match status" value="2"/>
</dbReference>
<feature type="compositionally biased region" description="Basic and acidic residues" evidence="1">
    <location>
        <begin position="538"/>
        <end position="558"/>
    </location>
</feature>
<name>A0AB34JSP4_PRYPA</name>
<accession>A0AB34JSP4</accession>